<organism evidence="2 3">
    <name type="scientific">Lasiosphaeria ovina</name>
    <dbReference type="NCBI Taxonomy" id="92902"/>
    <lineage>
        <taxon>Eukaryota</taxon>
        <taxon>Fungi</taxon>
        <taxon>Dikarya</taxon>
        <taxon>Ascomycota</taxon>
        <taxon>Pezizomycotina</taxon>
        <taxon>Sordariomycetes</taxon>
        <taxon>Sordariomycetidae</taxon>
        <taxon>Sordariales</taxon>
        <taxon>Lasiosphaeriaceae</taxon>
        <taxon>Lasiosphaeria</taxon>
    </lineage>
</organism>
<feature type="region of interest" description="Disordered" evidence="1">
    <location>
        <begin position="66"/>
        <end position="106"/>
    </location>
</feature>
<accession>A0AAE0KHF9</accession>
<protein>
    <submittedName>
        <fullName evidence="2">Uncharacterized protein</fullName>
    </submittedName>
</protein>
<evidence type="ECO:0000256" key="1">
    <source>
        <dbReference type="SAM" id="MobiDB-lite"/>
    </source>
</evidence>
<name>A0AAE0KHF9_9PEZI</name>
<gene>
    <name evidence="2" type="ORF">B0T24DRAFT_719112</name>
</gene>
<keyword evidence="3" id="KW-1185">Reference proteome</keyword>
<feature type="compositionally biased region" description="Basic and acidic residues" evidence="1">
    <location>
        <begin position="80"/>
        <end position="96"/>
    </location>
</feature>
<reference evidence="2" key="1">
    <citation type="journal article" date="2023" name="Mol. Phylogenet. Evol.">
        <title>Genome-scale phylogeny and comparative genomics of the fungal order Sordariales.</title>
        <authorList>
            <person name="Hensen N."/>
            <person name="Bonometti L."/>
            <person name="Westerberg I."/>
            <person name="Brannstrom I.O."/>
            <person name="Guillou S."/>
            <person name="Cros-Aarteil S."/>
            <person name="Calhoun S."/>
            <person name="Haridas S."/>
            <person name="Kuo A."/>
            <person name="Mondo S."/>
            <person name="Pangilinan J."/>
            <person name="Riley R."/>
            <person name="LaButti K."/>
            <person name="Andreopoulos B."/>
            <person name="Lipzen A."/>
            <person name="Chen C."/>
            <person name="Yan M."/>
            <person name="Daum C."/>
            <person name="Ng V."/>
            <person name="Clum A."/>
            <person name="Steindorff A."/>
            <person name="Ohm R.A."/>
            <person name="Martin F."/>
            <person name="Silar P."/>
            <person name="Natvig D.O."/>
            <person name="Lalanne C."/>
            <person name="Gautier V."/>
            <person name="Ament-Velasquez S.L."/>
            <person name="Kruys A."/>
            <person name="Hutchinson M.I."/>
            <person name="Powell A.J."/>
            <person name="Barry K."/>
            <person name="Miller A.N."/>
            <person name="Grigoriev I.V."/>
            <person name="Debuchy R."/>
            <person name="Gladieux P."/>
            <person name="Hiltunen Thoren M."/>
            <person name="Johannesson H."/>
        </authorList>
    </citation>
    <scope>NUCLEOTIDE SEQUENCE</scope>
    <source>
        <strain evidence="2">CBS 958.72</strain>
    </source>
</reference>
<dbReference type="AlphaFoldDB" id="A0AAE0KHF9"/>
<sequence>MEAAKNQYNKQYEKWVPWLEDLYLRYFTKDNKASYTARENLDKTKVTGVKQVDTLQDGVNDLVSGQIGQGGLGQPAGDLASREGMSRAERSGKDGEGEYISSTDGPAAAVPGGSAVVGAGNAVAGGTASGAQQAAAGVQSGVKNVGGLMGFQRQQKPQ</sequence>
<comment type="caution">
    <text evidence="2">The sequence shown here is derived from an EMBL/GenBank/DDBJ whole genome shotgun (WGS) entry which is preliminary data.</text>
</comment>
<dbReference type="EMBL" id="JAULSN010000003">
    <property type="protein sequence ID" value="KAK3376833.1"/>
    <property type="molecule type" value="Genomic_DNA"/>
</dbReference>
<reference evidence="2" key="2">
    <citation type="submission" date="2023-06" db="EMBL/GenBank/DDBJ databases">
        <authorList>
            <consortium name="Lawrence Berkeley National Laboratory"/>
            <person name="Haridas S."/>
            <person name="Hensen N."/>
            <person name="Bonometti L."/>
            <person name="Westerberg I."/>
            <person name="Brannstrom I.O."/>
            <person name="Guillou S."/>
            <person name="Cros-Aarteil S."/>
            <person name="Calhoun S."/>
            <person name="Kuo A."/>
            <person name="Mondo S."/>
            <person name="Pangilinan J."/>
            <person name="Riley R."/>
            <person name="Labutti K."/>
            <person name="Andreopoulos B."/>
            <person name="Lipzen A."/>
            <person name="Chen C."/>
            <person name="Yanf M."/>
            <person name="Daum C."/>
            <person name="Ng V."/>
            <person name="Clum A."/>
            <person name="Steindorff A."/>
            <person name="Ohm R."/>
            <person name="Martin F."/>
            <person name="Silar P."/>
            <person name="Natvig D."/>
            <person name="Lalanne C."/>
            <person name="Gautier V."/>
            <person name="Ament-Velasquez S.L."/>
            <person name="Kruys A."/>
            <person name="Hutchinson M.I."/>
            <person name="Powell A.J."/>
            <person name="Barry K."/>
            <person name="Miller A.N."/>
            <person name="Grigoriev I.V."/>
            <person name="Debuchy R."/>
            <person name="Gladieux P."/>
            <person name="Thoren M.H."/>
            <person name="Johannesson H."/>
        </authorList>
    </citation>
    <scope>NUCLEOTIDE SEQUENCE</scope>
    <source>
        <strain evidence="2">CBS 958.72</strain>
    </source>
</reference>
<proteinExistence type="predicted"/>
<dbReference type="Proteomes" id="UP001287356">
    <property type="component" value="Unassembled WGS sequence"/>
</dbReference>
<evidence type="ECO:0000313" key="3">
    <source>
        <dbReference type="Proteomes" id="UP001287356"/>
    </source>
</evidence>
<evidence type="ECO:0000313" key="2">
    <source>
        <dbReference type="EMBL" id="KAK3376833.1"/>
    </source>
</evidence>